<proteinExistence type="predicted"/>
<name>A0A0P0ID57_9CAUD</name>
<dbReference type="RefSeq" id="YP_009197546.1">
    <property type="nucleotide sequence ID" value="NC_028783.1"/>
</dbReference>
<organism evidence="1 2">
    <name type="scientific">Lactobacillus phage iLp84</name>
    <dbReference type="NCBI Taxonomy" id="1739610"/>
    <lineage>
        <taxon>Viruses</taxon>
        <taxon>Duplodnaviria</taxon>
        <taxon>Heunggongvirae</taxon>
        <taxon>Uroviricota</taxon>
        <taxon>Caudoviricetes</taxon>
        <taxon>Pleetrevirus</taxon>
        <taxon>Pleetrevirus iLp84</taxon>
    </lineage>
</organism>
<sequence length="152" mass="17502">MIKDRFNLNPCNLVGFKISQPRRNPNETVYQLEPFENFVNFELACNFIIDGVIPTFNIFATIYNIRLDYPISPMATAQSMIEVTDGHTFEPLQANFHFNIPLNHLRNGDPTNQFVGIELAWSIYTPEDPRIYDSLKNGVLFRTRTEVIDSNG</sequence>
<evidence type="ECO:0000313" key="1">
    <source>
        <dbReference type="EMBL" id="ALJ97859.1"/>
    </source>
</evidence>
<gene>
    <name evidence="1" type="ORF">iLp84_27</name>
</gene>
<evidence type="ECO:0000313" key="2">
    <source>
        <dbReference type="Proteomes" id="UP000202894"/>
    </source>
</evidence>
<dbReference type="EMBL" id="KR905069">
    <property type="protein sequence ID" value="ALJ97859.1"/>
    <property type="molecule type" value="Genomic_DNA"/>
</dbReference>
<accession>A0A0P0ID57</accession>
<dbReference type="KEGG" id="vg:26624678"/>
<keyword evidence="2" id="KW-1185">Reference proteome</keyword>
<dbReference type="Proteomes" id="UP000202894">
    <property type="component" value="Segment"/>
</dbReference>
<dbReference type="OrthoDB" id="30680at10239"/>
<dbReference type="GeneID" id="26624678"/>
<reference evidence="1 2" key="1">
    <citation type="journal article" date="2016" name="Appl. Environ. Microbiol.">
        <title>Genomic Diversity of Phages Infecting Probiotic Strains of Lactobacillus paracasei.</title>
        <authorList>
            <person name="Mercanti D.J."/>
            <person name="Rousseau G.M."/>
            <person name="Capra M.L."/>
            <person name="Quiberoni A."/>
            <person name="Tremblay D.M."/>
            <person name="Labrie S.J."/>
            <person name="Moineau S."/>
        </authorList>
    </citation>
    <scope>NUCLEOTIDE SEQUENCE [LARGE SCALE GENOMIC DNA]</scope>
</reference>
<protein>
    <submittedName>
        <fullName evidence="1">Uncharacterized protein</fullName>
    </submittedName>
</protein>